<feature type="non-terminal residue" evidence="1">
    <location>
        <position position="243"/>
    </location>
</feature>
<reference evidence="1" key="1">
    <citation type="journal article" date="2021" name="Proc. Natl. Acad. Sci. U.S.A.">
        <title>Three genomes in the algal genus Volvox reveal the fate of a haploid sex-determining region after a transition to homothallism.</title>
        <authorList>
            <person name="Yamamoto K."/>
            <person name="Hamaji T."/>
            <person name="Kawai-Toyooka H."/>
            <person name="Matsuzaki R."/>
            <person name="Takahashi F."/>
            <person name="Nishimura Y."/>
            <person name="Kawachi M."/>
            <person name="Noguchi H."/>
            <person name="Minakuchi Y."/>
            <person name="Umen J.G."/>
            <person name="Toyoda A."/>
            <person name="Nozaki H."/>
        </authorList>
    </citation>
    <scope>NUCLEOTIDE SEQUENCE</scope>
    <source>
        <strain evidence="1">NIES-3785</strain>
    </source>
</reference>
<dbReference type="AlphaFoldDB" id="A0A8J4LK51"/>
<proteinExistence type="predicted"/>
<organism evidence="1 2">
    <name type="scientific">Volvox reticuliferus</name>
    <dbReference type="NCBI Taxonomy" id="1737510"/>
    <lineage>
        <taxon>Eukaryota</taxon>
        <taxon>Viridiplantae</taxon>
        <taxon>Chlorophyta</taxon>
        <taxon>core chlorophytes</taxon>
        <taxon>Chlorophyceae</taxon>
        <taxon>CS clade</taxon>
        <taxon>Chlamydomonadales</taxon>
        <taxon>Volvocaceae</taxon>
        <taxon>Volvox</taxon>
    </lineage>
</organism>
<comment type="caution">
    <text evidence="1">The sequence shown here is derived from an EMBL/GenBank/DDBJ whole genome shotgun (WGS) entry which is preliminary data.</text>
</comment>
<gene>
    <name evidence="1" type="ORF">Vretimale_5987</name>
</gene>
<evidence type="ECO:0000313" key="1">
    <source>
        <dbReference type="EMBL" id="GIM01162.1"/>
    </source>
</evidence>
<protein>
    <submittedName>
        <fullName evidence="1">Uncharacterized protein</fullName>
    </submittedName>
</protein>
<evidence type="ECO:0000313" key="2">
    <source>
        <dbReference type="Proteomes" id="UP000722791"/>
    </source>
</evidence>
<dbReference type="EMBL" id="BNCQ01000008">
    <property type="protein sequence ID" value="GIM01162.1"/>
    <property type="molecule type" value="Genomic_DNA"/>
</dbReference>
<name>A0A8J4LK51_9CHLO</name>
<accession>A0A8J4LK51</accession>
<dbReference type="Proteomes" id="UP000722791">
    <property type="component" value="Unassembled WGS sequence"/>
</dbReference>
<sequence length="243" mass="26900">WISTACRIWATVKASMARPHPSLHASLQSMFASRTKFRDATAAAEAGASLTESGGDSVELALTPEELPHDLNDALGRTLALVTSTPNARDKRRILEDHYAMFSIYETNLLWCPHSMSIAAWTGWVASLTMADVEGIRCHRVVLRRVASKTSSAIDMQMQMDVSFAWRPLQSLLVPLHHLLLSWGVKGPRLPSLTTEHTITLTINPQGRVVLHRDITHNFPCVPLLLKRMLGLATPFVATLLHV</sequence>